<proteinExistence type="predicted"/>
<evidence type="ECO:0000313" key="4">
    <source>
        <dbReference type="Proteomes" id="UP000225706"/>
    </source>
</evidence>
<name>A0A2B4R9Y6_STYPI</name>
<reference evidence="4" key="1">
    <citation type="journal article" date="2017" name="bioRxiv">
        <title>Comparative analysis of the genomes of Stylophora pistillata and Acropora digitifera provides evidence for extensive differences between species of corals.</title>
        <authorList>
            <person name="Voolstra C.R."/>
            <person name="Li Y."/>
            <person name="Liew Y.J."/>
            <person name="Baumgarten S."/>
            <person name="Zoccola D."/>
            <person name="Flot J.-F."/>
            <person name="Tambutte S."/>
            <person name="Allemand D."/>
            <person name="Aranda M."/>
        </authorList>
    </citation>
    <scope>NUCLEOTIDE SEQUENCE [LARGE SCALE GENOMIC DNA]</scope>
</reference>
<gene>
    <name evidence="3" type="ORF">AWC38_SpisGene21385</name>
</gene>
<feature type="region of interest" description="Disordered" evidence="2">
    <location>
        <begin position="171"/>
        <end position="229"/>
    </location>
</feature>
<organism evidence="3 4">
    <name type="scientific">Stylophora pistillata</name>
    <name type="common">Smooth cauliflower coral</name>
    <dbReference type="NCBI Taxonomy" id="50429"/>
    <lineage>
        <taxon>Eukaryota</taxon>
        <taxon>Metazoa</taxon>
        <taxon>Cnidaria</taxon>
        <taxon>Anthozoa</taxon>
        <taxon>Hexacorallia</taxon>
        <taxon>Scleractinia</taxon>
        <taxon>Astrocoeniina</taxon>
        <taxon>Pocilloporidae</taxon>
        <taxon>Stylophora</taxon>
    </lineage>
</organism>
<evidence type="ECO:0000256" key="2">
    <source>
        <dbReference type="SAM" id="MobiDB-lite"/>
    </source>
</evidence>
<feature type="compositionally biased region" description="Basic and acidic residues" evidence="2">
    <location>
        <begin position="171"/>
        <end position="186"/>
    </location>
</feature>
<protein>
    <submittedName>
        <fullName evidence="3">Uncharacterized protein</fullName>
    </submittedName>
</protein>
<keyword evidence="4" id="KW-1185">Reference proteome</keyword>
<evidence type="ECO:0000256" key="1">
    <source>
        <dbReference type="SAM" id="Coils"/>
    </source>
</evidence>
<evidence type="ECO:0000313" key="3">
    <source>
        <dbReference type="EMBL" id="PFX14451.1"/>
    </source>
</evidence>
<dbReference type="AlphaFoldDB" id="A0A2B4R9Y6"/>
<dbReference type="EMBL" id="LSMT01000778">
    <property type="protein sequence ID" value="PFX14451.1"/>
    <property type="molecule type" value="Genomic_DNA"/>
</dbReference>
<feature type="coiled-coil region" evidence="1">
    <location>
        <begin position="26"/>
        <end position="78"/>
    </location>
</feature>
<dbReference type="OrthoDB" id="6006941at2759"/>
<accession>A0A2B4R9Y6</accession>
<sequence>MSRGICTAQDRLDRFSHIALATNWIVKKIEEDMETLRIELAQKNMQIQSLQSDLYKLKEKYDNETKSLRSEVERGREKVGSLKVEIRRGQPVASNEKENGEIGVVSNVAILETETQTLKENVKKKIEKEKSTLSLLNKEAGNKVAQLCSANNALKTARKKLMEEIQKLKKVQESSRAKEDSGRRLPGEALLAAKRKRVKPEPKENFQNWLSGDGANYMFKDEPNECANQ</sequence>
<dbReference type="Proteomes" id="UP000225706">
    <property type="component" value="Unassembled WGS sequence"/>
</dbReference>
<keyword evidence="1" id="KW-0175">Coiled coil</keyword>
<comment type="caution">
    <text evidence="3">The sequence shown here is derived from an EMBL/GenBank/DDBJ whole genome shotgun (WGS) entry which is preliminary data.</text>
</comment>